<evidence type="ECO:0000313" key="1">
    <source>
        <dbReference type="EMBL" id="TYR36324.1"/>
    </source>
</evidence>
<comment type="caution">
    <text evidence="1">The sequence shown here is derived from an EMBL/GenBank/DDBJ whole genome shotgun (WGS) entry which is preliminary data.</text>
</comment>
<protein>
    <submittedName>
        <fullName evidence="1">Uncharacterized protein</fullName>
    </submittedName>
</protein>
<name>A0A5D4H716_9SPHI</name>
<gene>
    <name evidence="1" type="ORF">FXV77_10475</name>
</gene>
<organism evidence="1 2">
    <name type="scientific">Sphingobacterium phlebotomi</name>
    <dbReference type="NCBI Taxonomy" id="2605433"/>
    <lineage>
        <taxon>Bacteria</taxon>
        <taxon>Pseudomonadati</taxon>
        <taxon>Bacteroidota</taxon>
        <taxon>Sphingobacteriia</taxon>
        <taxon>Sphingobacteriales</taxon>
        <taxon>Sphingobacteriaceae</taxon>
        <taxon>Sphingobacterium</taxon>
    </lineage>
</organism>
<dbReference type="Proteomes" id="UP000322362">
    <property type="component" value="Unassembled WGS sequence"/>
</dbReference>
<sequence>MKQTIVIITFVFCNMFCRAQVTNELTALLSLSIEKHLSSKEQLVKEGVLIRSYLDKIVFLKDNFPSDFSFVSKDGYKVSFFDESQYRKSELRKGVRTFRVSSIVLNNDLLKVTIVDGILSKRGGNITLTGGESSTYQYTYRCDKKRWEAL</sequence>
<keyword evidence="2" id="KW-1185">Reference proteome</keyword>
<reference evidence="1 2" key="1">
    <citation type="submission" date="2019-08" db="EMBL/GenBank/DDBJ databases">
        <title>Phlebobacter frassis gen. nov. sp. nov., a new member of family Sphingobacteriaceae isolated from sand fly rearing media.</title>
        <authorList>
            <person name="Kakumanu M.L."/>
            <person name="Marayati B.F."/>
            <person name="Wada-Katsumata A."/>
            <person name="Wasserberg G."/>
            <person name="Schal C."/>
            <person name="Apperson C.S."/>
            <person name="Ponnusamy L."/>
        </authorList>
    </citation>
    <scope>NUCLEOTIDE SEQUENCE [LARGE SCALE GENOMIC DNA]</scope>
    <source>
        <strain evidence="1 2">SSI9</strain>
    </source>
</reference>
<evidence type="ECO:0000313" key="2">
    <source>
        <dbReference type="Proteomes" id="UP000322362"/>
    </source>
</evidence>
<proteinExistence type="predicted"/>
<dbReference type="AlphaFoldDB" id="A0A5D4H716"/>
<dbReference type="EMBL" id="VTAV01000005">
    <property type="protein sequence ID" value="TYR36324.1"/>
    <property type="molecule type" value="Genomic_DNA"/>
</dbReference>
<dbReference type="RefSeq" id="WP_148919175.1">
    <property type="nucleotide sequence ID" value="NZ_VTAV01000005.1"/>
</dbReference>
<accession>A0A5D4H716</accession>